<sequence length="188" mass="18638">MAKVTLAAAPAPTLFVSPVHPFLDAAGSCVAKCLPTADKKGARRLATAEAAAGGDDRAAGGGALGLELWAAAGGGSEAGEREGRLLLAPAGGKQDTQKAAPPACASPTDPGNLLEPGVWSLAWSLDGGKTNEVGPFQGALPAAIKLDKLATALKVRRGAVGRGRAFGARAGGWLGAWVVHGGWCVASL</sequence>
<organism evidence="1 2">
    <name type="scientific">Monoraphidium neglectum</name>
    <dbReference type="NCBI Taxonomy" id="145388"/>
    <lineage>
        <taxon>Eukaryota</taxon>
        <taxon>Viridiplantae</taxon>
        <taxon>Chlorophyta</taxon>
        <taxon>core chlorophytes</taxon>
        <taxon>Chlorophyceae</taxon>
        <taxon>CS clade</taxon>
        <taxon>Sphaeropleales</taxon>
        <taxon>Selenastraceae</taxon>
        <taxon>Monoraphidium</taxon>
    </lineage>
</organism>
<proteinExistence type="predicted"/>
<reference evidence="1 2" key="1">
    <citation type="journal article" date="2013" name="BMC Genomics">
        <title>Reconstruction of the lipid metabolism for the microalga Monoraphidium neglectum from its genome sequence reveals characteristics suitable for biofuel production.</title>
        <authorList>
            <person name="Bogen C."/>
            <person name="Al-Dilaimi A."/>
            <person name="Albersmeier A."/>
            <person name="Wichmann J."/>
            <person name="Grundmann M."/>
            <person name="Rupp O."/>
            <person name="Lauersen K.J."/>
            <person name="Blifernez-Klassen O."/>
            <person name="Kalinowski J."/>
            <person name="Goesmann A."/>
            <person name="Mussgnug J.H."/>
            <person name="Kruse O."/>
        </authorList>
    </citation>
    <scope>NUCLEOTIDE SEQUENCE [LARGE SCALE GENOMIC DNA]</scope>
    <source>
        <strain evidence="1 2">SAG 48.87</strain>
    </source>
</reference>
<name>A0A0D2L2C4_9CHLO</name>
<dbReference type="Proteomes" id="UP000054498">
    <property type="component" value="Unassembled WGS sequence"/>
</dbReference>
<accession>A0A0D2L2C4</accession>
<protein>
    <submittedName>
        <fullName evidence="1">Uncharacterized protein</fullName>
    </submittedName>
</protein>
<evidence type="ECO:0000313" key="1">
    <source>
        <dbReference type="EMBL" id="KIZ01424.1"/>
    </source>
</evidence>
<dbReference type="RefSeq" id="XP_013900443.1">
    <property type="nucleotide sequence ID" value="XM_014044989.1"/>
</dbReference>
<gene>
    <name evidence="1" type="ORF">MNEG_6534</name>
</gene>
<evidence type="ECO:0000313" key="2">
    <source>
        <dbReference type="Proteomes" id="UP000054498"/>
    </source>
</evidence>
<dbReference type="EMBL" id="KK101289">
    <property type="protein sequence ID" value="KIZ01424.1"/>
    <property type="molecule type" value="Genomic_DNA"/>
</dbReference>
<dbReference type="AlphaFoldDB" id="A0A0D2L2C4"/>
<dbReference type="GeneID" id="25739410"/>
<dbReference type="KEGG" id="mng:MNEG_6534"/>
<keyword evidence="2" id="KW-1185">Reference proteome</keyword>